<name>A0AAD8KQP3_TARER</name>
<proteinExistence type="predicted"/>
<gene>
    <name evidence="1" type="ORF">QVD17_15742</name>
</gene>
<organism evidence="1 2">
    <name type="scientific">Tagetes erecta</name>
    <name type="common">African marigold</name>
    <dbReference type="NCBI Taxonomy" id="13708"/>
    <lineage>
        <taxon>Eukaryota</taxon>
        <taxon>Viridiplantae</taxon>
        <taxon>Streptophyta</taxon>
        <taxon>Embryophyta</taxon>
        <taxon>Tracheophyta</taxon>
        <taxon>Spermatophyta</taxon>
        <taxon>Magnoliopsida</taxon>
        <taxon>eudicotyledons</taxon>
        <taxon>Gunneridae</taxon>
        <taxon>Pentapetalae</taxon>
        <taxon>asterids</taxon>
        <taxon>campanulids</taxon>
        <taxon>Asterales</taxon>
        <taxon>Asteraceae</taxon>
        <taxon>Asteroideae</taxon>
        <taxon>Heliantheae alliance</taxon>
        <taxon>Tageteae</taxon>
        <taxon>Tagetes</taxon>
    </lineage>
</organism>
<keyword evidence="2" id="KW-1185">Reference proteome</keyword>
<dbReference type="Proteomes" id="UP001229421">
    <property type="component" value="Unassembled WGS sequence"/>
</dbReference>
<dbReference type="InterPro" id="IPR006476">
    <property type="entry name" value="CHP01589_pln"/>
</dbReference>
<dbReference type="AlphaFoldDB" id="A0AAD8KQP3"/>
<evidence type="ECO:0000313" key="1">
    <source>
        <dbReference type="EMBL" id="KAK1427059.1"/>
    </source>
</evidence>
<dbReference type="PANTHER" id="PTHR31871">
    <property type="entry name" value="OS02G0137100 PROTEIN"/>
    <property type="match status" value="1"/>
</dbReference>
<reference evidence="1" key="1">
    <citation type="journal article" date="2023" name="bioRxiv">
        <title>Improved chromosome-level genome assembly for marigold (Tagetes erecta).</title>
        <authorList>
            <person name="Jiang F."/>
            <person name="Yuan L."/>
            <person name="Wang S."/>
            <person name="Wang H."/>
            <person name="Xu D."/>
            <person name="Wang A."/>
            <person name="Fan W."/>
        </authorList>
    </citation>
    <scope>NUCLEOTIDE SEQUENCE</scope>
    <source>
        <strain evidence="1">WSJ</strain>
        <tissue evidence="1">Leaf</tissue>
    </source>
</reference>
<comment type="caution">
    <text evidence="1">The sequence shown here is derived from an EMBL/GenBank/DDBJ whole genome shotgun (WGS) entry which is preliminary data.</text>
</comment>
<protein>
    <recommendedName>
        <fullName evidence="3">Angiotensin-converting enzyme 2</fullName>
    </recommendedName>
</protein>
<dbReference type="EMBL" id="JAUHHV010000004">
    <property type="protein sequence ID" value="KAK1427059.1"/>
    <property type="molecule type" value="Genomic_DNA"/>
</dbReference>
<dbReference type="PANTHER" id="PTHR31871:SF1">
    <property type="entry name" value="HISTIDINE-TRNA LIGASE"/>
    <property type="match status" value="1"/>
</dbReference>
<sequence>MSNGEVKKVSPQDLQLVQNLIERCLQLYMSQKEVVSTLLHQAKIEPSFTELVWQKLEEENQDFFKAYHLRLILKDQILKFNKLLQTQAELMSQISPANSAASVSIPNGSHVPQMHQNSSCYTPDNTQATKLESLHQSAAAKLPGGLTNGGSLLQPIMQSGVVMPSLSRRDDVPPNLLMNQNSNMGIMHGMNGEGIIKSESGYAEEPSFMFNPANNVLERHTVMPEVPPIPSFIGEEPNPKPVNEPIVDPDAPSFGFLGQIPRNFSLSDLTADFSISSDILDNYSRSPYLAADTDFLNPHGNGDIQGNMIDLLLLMVDIQPRWTDVLVNKACIRTVE</sequence>
<dbReference type="NCBIfam" id="TIGR01589">
    <property type="entry name" value="A_thal_3526"/>
    <property type="match status" value="1"/>
</dbReference>
<evidence type="ECO:0000313" key="2">
    <source>
        <dbReference type="Proteomes" id="UP001229421"/>
    </source>
</evidence>
<evidence type="ECO:0008006" key="3">
    <source>
        <dbReference type="Google" id="ProtNLM"/>
    </source>
</evidence>
<accession>A0AAD8KQP3</accession>
<dbReference type="Pfam" id="PF09713">
    <property type="entry name" value="A_thal_3526"/>
    <property type="match status" value="1"/>
</dbReference>